<reference evidence="2 3" key="1">
    <citation type="submission" date="2020-07" db="EMBL/GenBank/DDBJ databases">
        <title>Sequencing the genomes of 1000 actinobacteria strains.</title>
        <authorList>
            <person name="Klenk H.-P."/>
        </authorList>
    </citation>
    <scope>NUCLEOTIDE SEQUENCE [LARGE SCALE GENOMIC DNA]</scope>
    <source>
        <strain evidence="2 3">DSM 45763</strain>
    </source>
</reference>
<proteinExistence type="predicted"/>
<accession>A0A852UTB6</accession>
<feature type="region of interest" description="Disordered" evidence="1">
    <location>
        <begin position="162"/>
        <end position="185"/>
    </location>
</feature>
<evidence type="ECO:0000256" key="1">
    <source>
        <dbReference type="SAM" id="MobiDB-lite"/>
    </source>
</evidence>
<evidence type="ECO:0000313" key="2">
    <source>
        <dbReference type="EMBL" id="NYF40472.1"/>
    </source>
</evidence>
<dbReference type="Proteomes" id="UP000576393">
    <property type="component" value="Unassembled WGS sequence"/>
</dbReference>
<feature type="compositionally biased region" description="Basic and acidic residues" evidence="1">
    <location>
        <begin position="165"/>
        <end position="185"/>
    </location>
</feature>
<protein>
    <submittedName>
        <fullName evidence="2">Uncharacterized protein</fullName>
    </submittedName>
</protein>
<dbReference type="AlphaFoldDB" id="A0A852UTB6"/>
<feature type="region of interest" description="Disordered" evidence="1">
    <location>
        <begin position="18"/>
        <end position="56"/>
    </location>
</feature>
<name>A0A852UTB6_9ACTN</name>
<gene>
    <name evidence="2" type="ORF">HDA43_002631</name>
</gene>
<comment type="caution">
    <text evidence="2">The sequence shown here is derived from an EMBL/GenBank/DDBJ whole genome shotgun (WGS) entry which is preliminary data.</text>
</comment>
<organism evidence="2 3">
    <name type="scientific">Streptosporangium sandarakinum</name>
    <dbReference type="NCBI Taxonomy" id="1260955"/>
    <lineage>
        <taxon>Bacteria</taxon>
        <taxon>Bacillati</taxon>
        <taxon>Actinomycetota</taxon>
        <taxon>Actinomycetes</taxon>
        <taxon>Streptosporangiales</taxon>
        <taxon>Streptosporangiaceae</taxon>
        <taxon>Streptosporangium</taxon>
    </lineage>
</organism>
<keyword evidence="3" id="KW-1185">Reference proteome</keyword>
<evidence type="ECO:0000313" key="3">
    <source>
        <dbReference type="Proteomes" id="UP000576393"/>
    </source>
</evidence>
<dbReference type="RefSeq" id="WP_179820265.1">
    <property type="nucleotide sequence ID" value="NZ_JACCCO010000001.1"/>
</dbReference>
<feature type="compositionally biased region" description="Basic and acidic residues" evidence="1">
    <location>
        <begin position="21"/>
        <end position="43"/>
    </location>
</feature>
<dbReference type="EMBL" id="JACCCO010000001">
    <property type="protein sequence ID" value="NYF40472.1"/>
    <property type="molecule type" value="Genomic_DNA"/>
</dbReference>
<sequence length="185" mass="20962">MSDIAEEIIKVFYPDPAPWPQEKREHFVQRRSEASRRRDEMRKRLTGPAGAPKDSSDLLISELRRLGRAKREVEEQMRLLVTYGREFIRPEPYRLASLAEAAGMSISGVRGMYGLVDIQRVADAIGRPDRKRQVSPVDPSDALPDAGFDAYGRLAPIYPSLYPSAKEEKTVDPREAPKVSDQRQP</sequence>